<evidence type="ECO:0000313" key="3">
    <source>
        <dbReference type="Proteomes" id="UP000184225"/>
    </source>
</evidence>
<dbReference type="STRING" id="579105.SAMN04488096_10965"/>
<keyword evidence="3" id="KW-1185">Reference proteome</keyword>
<dbReference type="InterPro" id="IPR006626">
    <property type="entry name" value="PbH1"/>
</dbReference>
<gene>
    <name evidence="2" type="ORF">SAMN04488096_10965</name>
</gene>
<dbReference type="Pfam" id="PF14592">
    <property type="entry name" value="Chondroitinas_B"/>
    <property type="match status" value="1"/>
</dbReference>
<dbReference type="EMBL" id="FQYY01000009">
    <property type="protein sequence ID" value="SHJ15847.1"/>
    <property type="molecule type" value="Genomic_DNA"/>
</dbReference>
<keyword evidence="2" id="KW-0456">Lyase</keyword>
<dbReference type="Gene3D" id="2.160.20.10">
    <property type="entry name" value="Single-stranded right-handed beta-helix, Pectin lyase-like"/>
    <property type="match status" value="2"/>
</dbReference>
<accession>A0A1M6H0V5</accession>
<dbReference type="CDD" id="cd14251">
    <property type="entry name" value="PL-6"/>
    <property type="match status" value="1"/>
</dbReference>
<organism evidence="2 3">
    <name type="scientific">Mesonia phycicola</name>
    <dbReference type="NCBI Taxonomy" id="579105"/>
    <lineage>
        <taxon>Bacteria</taxon>
        <taxon>Pseudomonadati</taxon>
        <taxon>Bacteroidota</taxon>
        <taxon>Flavobacteriia</taxon>
        <taxon>Flavobacteriales</taxon>
        <taxon>Flavobacteriaceae</taxon>
        <taxon>Mesonia</taxon>
    </lineage>
</organism>
<name>A0A1M6H0V5_9FLAO</name>
<evidence type="ECO:0000313" key="2">
    <source>
        <dbReference type="EMBL" id="SHJ15847.1"/>
    </source>
</evidence>
<dbReference type="SMART" id="SM00710">
    <property type="entry name" value="PbH1"/>
    <property type="match status" value="6"/>
</dbReference>
<feature type="signal peptide" evidence="1">
    <location>
        <begin position="1"/>
        <end position="18"/>
    </location>
</feature>
<feature type="chain" id="PRO_5012612838" evidence="1">
    <location>
        <begin position="19"/>
        <end position="797"/>
    </location>
</feature>
<dbReference type="InterPro" id="IPR039513">
    <property type="entry name" value="PL-6"/>
</dbReference>
<keyword evidence="1" id="KW-0732">Signal</keyword>
<sequence>MKNIFTILFIGFAFIANANNIKVNTEKELSQAIKNAAPGDTIIMANKTWKDIKIGFYAKGTSDNHITLKAETPGKVLLTGNSRLIIFGDYLNVEGLWFKDGDTNGKSVITFKRNNEELANFSRVTNCAIINYNPIQRDIEYKWIELWGKNNRVDHCSFFGKTNKGPVLIVGLKGNEANYDNNHRIDHNYFGHRPPLGSNGGETIRIGTSHVSMQTSKTIVELNTFEKCDGEVEIISNKTCDNIFRNNLFVESKGTLTLRHGNRALVEGNVFIGNNLPNTGGIRVINEGHVVQNNILIGLKGDSFRAPLTIMNGVPNGPANRYNQVKDATIQNNTFINCTPVELAEGSDDERSAVPESTTFANNIFYSEDKLDLLSISDDISGIDFSGNKIQGDIKVDQKGFDKVTIEWEKTKAYPIPTSSSSNALKVEATKSALKTDITGALRSYATAGAVIPGNKTLPLALSTKPGVTWQLEIPEAYKEASPEEYTTIEVEPGENTLIKAIKKAQPYSHIKLKEGVYTVTKGIKITNDVIIEGASKDLTYIKVSNNTTKAPTYIFKVEGGKNFTIKNLEIDGSANLEAKYAIISPSEPTAQSFNLTVDNVRVKNFTHKVGSFFKAYKGTFAEKIEIKNSEIINCTRGLNLSYEKDDKGIYNAEEIKIENTLFKDISEFAINYYRGGNDESTLGGKLVIDHCLFYNNSTDTNGNVLKTNGIVSVKITNSIFAGSPEAKYAVNLKGHKNSISYSAVFNSGEVKTTQEAKASNILTKNPKFSNYKTFTLKKKSKLKGAGTDGKDIGLLN</sequence>
<dbReference type="RefSeq" id="WP_073153021.1">
    <property type="nucleotide sequence ID" value="NZ_FQYY01000009.1"/>
</dbReference>
<dbReference type="AlphaFoldDB" id="A0A1M6H0V5"/>
<reference evidence="2" key="1">
    <citation type="submission" date="2016-11" db="EMBL/GenBank/DDBJ databases">
        <authorList>
            <person name="Jaros S."/>
            <person name="Januszkiewicz K."/>
            <person name="Wedrychowicz H."/>
        </authorList>
    </citation>
    <scope>NUCLEOTIDE SEQUENCE [LARGE SCALE GENOMIC DNA]</scope>
    <source>
        <strain evidence="2">DSM 21425</strain>
    </source>
</reference>
<dbReference type="InterPro" id="IPR011050">
    <property type="entry name" value="Pectin_lyase_fold/virulence"/>
</dbReference>
<evidence type="ECO:0000256" key="1">
    <source>
        <dbReference type="SAM" id="SignalP"/>
    </source>
</evidence>
<dbReference type="Proteomes" id="UP000184225">
    <property type="component" value="Unassembled WGS sequence"/>
</dbReference>
<protein>
    <submittedName>
        <fullName evidence="2">Poly(Beta-D-mannuronate) lyase</fullName>
    </submittedName>
</protein>
<dbReference type="OrthoDB" id="6475864at2"/>
<dbReference type="GO" id="GO:0016829">
    <property type="term" value="F:lyase activity"/>
    <property type="evidence" value="ECO:0007669"/>
    <property type="project" value="UniProtKB-KW"/>
</dbReference>
<dbReference type="InterPro" id="IPR012334">
    <property type="entry name" value="Pectin_lyas_fold"/>
</dbReference>
<dbReference type="SUPFAM" id="SSF51126">
    <property type="entry name" value="Pectin lyase-like"/>
    <property type="match status" value="2"/>
</dbReference>
<proteinExistence type="predicted"/>